<feature type="repeat" description="ANK" evidence="3">
    <location>
        <begin position="1618"/>
        <end position="1650"/>
    </location>
</feature>
<feature type="repeat" description="ANK" evidence="3">
    <location>
        <begin position="1453"/>
        <end position="1485"/>
    </location>
</feature>
<dbReference type="InterPro" id="IPR002110">
    <property type="entry name" value="Ankyrin_rpt"/>
</dbReference>
<keyword evidence="1" id="KW-0677">Repeat</keyword>
<keyword evidence="7" id="KW-1185">Reference proteome</keyword>
<dbReference type="PANTHER" id="PTHR24123:SF33">
    <property type="entry name" value="PROTEIN HOS4"/>
    <property type="match status" value="1"/>
</dbReference>
<feature type="repeat" description="ANK" evidence="3">
    <location>
        <begin position="1285"/>
        <end position="1317"/>
    </location>
</feature>
<dbReference type="Pfam" id="PF00023">
    <property type="entry name" value="Ank"/>
    <property type="match status" value="4"/>
</dbReference>
<feature type="repeat" description="ANK" evidence="3">
    <location>
        <begin position="1486"/>
        <end position="1518"/>
    </location>
</feature>
<evidence type="ECO:0000256" key="3">
    <source>
        <dbReference type="PROSITE-ProRule" id="PRU00023"/>
    </source>
</evidence>
<dbReference type="Gene3D" id="1.25.40.20">
    <property type="entry name" value="Ankyrin repeat-containing domain"/>
    <property type="match status" value="3"/>
</dbReference>
<reference evidence="6 7" key="1">
    <citation type="journal article" date="2022" name="Allergy">
        <title>Genome assembly and annotation of Periplaneta americana reveal a comprehensive cockroach allergen profile.</title>
        <authorList>
            <person name="Wang L."/>
            <person name="Xiong Q."/>
            <person name="Saelim N."/>
            <person name="Wang L."/>
            <person name="Nong W."/>
            <person name="Wan A.T."/>
            <person name="Shi M."/>
            <person name="Liu X."/>
            <person name="Cao Q."/>
            <person name="Hui J.H.L."/>
            <person name="Sookrung N."/>
            <person name="Leung T.F."/>
            <person name="Tungtrongchitr A."/>
            <person name="Tsui S.K.W."/>
        </authorList>
    </citation>
    <scope>NUCLEOTIDE SEQUENCE [LARGE SCALE GENOMIC DNA]</scope>
    <source>
        <strain evidence="6">PWHHKU_190912</strain>
    </source>
</reference>
<protein>
    <recommendedName>
        <fullName evidence="5">NACHT domain-containing protein</fullName>
    </recommendedName>
</protein>
<organism evidence="6 7">
    <name type="scientific">Periplaneta americana</name>
    <name type="common">American cockroach</name>
    <name type="synonym">Blatta americana</name>
    <dbReference type="NCBI Taxonomy" id="6978"/>
    <lineage>
        <taxon>Eukaryota</taxon>
        <taxon>Metazoa</taxon>
        <taxon>Ecdysozoa</taxon>
        <taxon>Arthropoda</taxon>
        <taxon>Hexapoda</taxon>
        <taxon>Insecta</taxon>
        <taxon>Pterygota</taxon>
        <taxon>Neoptera</taxon>
        <taxon>Polyneoptera</taxon>
        <taxon>Dictyoptera</taxon>
        <taxon>Blattodea</taxon>
        <taxon>Blattoidea</taxon>
        <taxon>Blattidae</taxon>
        <taxon>Blattinae</taxon>
        <taxon>Periplaneta</taxon>
    </lineage>
</organism>
<feature type="repeat" description="ANK" evidence="3">
    <location>
        <begin position="1552"/>
        <end position="1584"/>
    </location>
</feature>
<evidence type="ECO:0000256" key="4">
    <source>
        <dbReference type="SAM" id="MobiDB-lite"/>
    </source>
</evidence>
<feature type="repeat" description="ANK" evidence="3">
    <location>
        <begin position="1052"/>
        <end position="1102"/>
    </location>
</feature>
<dbReference type="Pfam" id="PF12796">
    <property type="entry name" value="Ank_2"/>
    <property type="match status" value="3"/>
</dbReference>
<comment type="caution">
    <text evidence="6">The sequence shown here is derived from an EMBL/GenBank/DDBJ whole genome shotgun (WGS) entry which is preliminary data.</text>
</comment>
<evidence type="ECO:0000256" key="1">
    <source>
        <dbReference type="ARBA" id="ARBA00022737"/>
    </source>
</evidence>
<dbReference type="PROSITE" id="PS50088">
    <property type="entry name" value="ANK_REPEAT"/>
    <property type="match status" value="13"/>
</dbReference>
<accession>A0ABQ8TTQ3</accession>
<feature type="repeat" description="ANK" evidence="3">
    <location>
        <begin position="1651"/>
        <end position="1683"/>
    </location>
</feature>
<evidence type="ECO:0000256" key="2">
    <source>
        <dbReference type="ARBA" id="ARBA00023043"/>
    </source>
</evidence>
<feature type="region of interest" description="Disordered" evidence="4">
    <location>
        <begin position="1697"/>
        <end position="1717"/>
    </location>
</feature>
<dbReference type="PRINTS" id="PR01415">
    <property type="entry name" value="ANKYRIN"/>
</dbReference>
<dbReference type="Pfam" id="PF13637">
    <property type="entry name" value="Ank_4"/>
    <property type="match status" value="1"/>
</dbReference>
<dbReference type="SMART" id="SM00248">
    <property type="entry name" value="ANK"/>
    <property type="match status" value="17"/>
</dbReference>
<feature type="domain" description="NACHT" evidence="5">
    <location>
        <begin position="662"/>
        <end position="806"/>
    </location>
</feature>
<sequence>MAASRKCDYKKTGGACGMSGPMYEVKLSGLLFLRGVNEGQDIRIASNMEAGGKFDDIVFSFGGNTTFVQLKHKAGTCQTVTERTLTAEKGDFSIPMYYKSYCELKNKWGQHPDLQHWGPFRDVRFVVYTNAAMTRTLAENVDDTALDDVLMTGGKCIHFSGYDLLKDKPEANQFLHQFRYYTEQATEKQLDQFIKAEIQAALGTESHFDKFLSHVKNWWEGPGSYLTKDVEFWEQMVECSIADICKAKEDQLSLLNVRFDERYLKSFRQHLPAEGGLLIVKNVNALTSLKIHQSLEKKILIDANVLQDRMSEVLALWDRWDILVVNGWAKEIPELHKHLGSRKTLIEIHDGEKTDRKKLIDGEKLIETKTISEIHDGEKLKERKTLIEIHDGEKLIERRTIIDTHDSEKIIERKTVIEIHDSEKMIERKIVTEIHDGEKMVERETLTETLDGGKLIRFKFRSHTDTFRFDQIDKETKEKVLECKLKFQGEFIKLKSLVDIRTFDEAVSAEIVIQVVSGNVEGIGKELTKQYEYYIPRTFLRREHVYRTIFFAENDCMVVSGVAQQYLQQLVPPGKSVETFDETKHNETSYCRHFVGRKMDFEMATKVYNCVHWLHKEETGFVWKQSKGGVTNIIRHLTDETSNRSLRKAMLLSDKVKVLVAHPGMGKSTEMINLAHELKRNDPACWVVTVVLNDHTDYLSGHLVSPIDLLIKAAKFDSAFQKSLFEFELKNGGNIVILIDGFDEISPNYSDMVLNTLRQLTAYKFKQLWITSRTVTRKMLEKEFSCLAFELQPFTKENQHDFLAKLWRNISDGPYDINIFIARLLEVIGRSLNDKLGQFTEIPLQILMLAEVFQSKASDYCQTGNIEIPDKLDLLDLYCRFVDKKWNIYINEKGEGITTNIVTQEIYQSQRKVLEENHMACALHSLLEREDLKKLSCFHDIMSQVEAFQTRFYQGLEKIGIIVEIVNSRAVFIHRTFSEYFAAKWFAKNIKKEKKYLENILFDQKFKVISTFFHRILTQGFQLHVAVLNEDKVSLLELLDSQRGDVNEKDKGGRTPLHLAVMNNIECHDEYHGNYEAIRNTTTHEVLEILLDHGADCSIEDEVFCCQPLTLADRFGAWSVVEKLLERHAQNSDISFSLEHIKSKELLDRNLKMVAEGGYINIAKFLFNSGVSVRHPVRVKSTWEWEVVNGIMLHVAAVAGKVEMVEFLLNAAKKELKDSNMTYFKKADDNSRRYKVNMLFHRDEYINMQDDMDNTALSYAARHGHVQIVTLLIDRGADYNLRNKDSDSPIFLASQNGHVEVVRLLIERGIDVNACNQHGENLLFTAAKHGHVELTTFLIDRGINVHASNKNGDSLISSAVEYGRVNVVNLLIEEHSIDVNVCNKFGNSLTFIAAKCGHVNIVKLLIDKGADINARNKLGESPLFIALKVRYGDGNIERLLIERGANVNVRTNDGITPILVAVERGLLNAVWMLTKKNADVNVRNKLGETPIMMALKHGHEDILKFLLEKGADINARTNDGVSLAIAAAKRGLEKLTMLLIERGADVNARTKDGVSLAITAAKRGLEKFTMLLVERGADVNARTKDGVSLVMVAAENGLEEVVRLLIDKGANINESNKHGQSPILIAALRNKKNIMWLLAENGADVNLCDKDGITPIMVAAKDYDVETVRMLIEKNADVNARLFGKNPQKHVIRHSAQLGIEPTTERNPGSLEKLTTE</sequence>
<name>A0ABQ8TTQ3_PERAM</name>
<proteinExistence type="predicted"/>
<dbReference type="PROSITE" id="PS50297">
    <property type="entry name" value="ANK_REP_REGION"/>
    <property type="match status" value="10"/>
</dbReference>
<feature type="repeat" description="ANK" evidence="3">
    <location>
        <begin position="1519"/>
        <end position="1551"/>
    </location>
</feature>
<dbReference type="SUPFAM" id="SSF52540">
    <property type="entry name" value="P-loop containing nucleoside triphosphate hydrolases"/>
    <property type="match status" value="1"/>
</dbReference>
<dbReference type="InterPro" id="IPR051165">
    <property type="entry name" value="Multifunctional_ANK_Repeat"/>
</dbReference>
<dbReference type="SUPFAM" id="SSF48403">
    <property type="entry name" value="Ankyrin repeat"/>
    <property type="match status" value="3"/>
</dbReference>
<feature type="repeat" description="ANK" evidence="3">
    <location>
        <begin position="1418"/>
        <end position="1452"/>
    </location>
</feature>
<dbReference type="InterPro" id="IPR036770">
    <property type="entry name" value="Ankyrin_rpt-contain_sf"/>
</dbReference>
<feature type="repeat" description="ANK" evidence="3">
    <location>
        <begin position="1252"/>
        <end position="1284"/>
    </location>
</feature>
<evidence type="ECO:0000313" key="7">
    <source>
        <dbReference type="Proteomes" id="UP001148838"/>
    </source>
</evidence>
<dbReference type="Gene3D" id="3.40.50.300">
    <property type="entry name" value="P-loop containing nucleotide triphosphate hydrolases"/>
    <property type="match status" value="1"/>
</dbReference>
<dbReference type="InterPro" id="IPR007111">
    <property type="entry name" value="NACHT_NTPase"/>
</dbReference>
<feature type="repeat" description="ANK" evidence="3">
    <location>
        <begin position="1318"/>
        <end position="1350"/>
    </location>
</feature>
<evidence type="ECO:0000313" key="6">
    <source>
        <dbReference type="EMBL" id="KAJ4448680.1"/>
    </source>
</evidence>
<gene>
    <name evidence="6" type="ORF">ANN_00070</name>
</gene>
<evidence type="ECO:0000259" key="5">
    <source>
        <dbReference type="Pfam" id="PF05729"/>
    </source>
</evidence>
<dbReference type="Pfam" id="PF05729">
    <property type="entry name" value="NACHT"/>
    <property type="match status" value="1"/>
</dbReference>
<keyword evidence="2 3" id="KW-0040">ANK repeat</keyword>
<feature type="repeat" description="ANK" evidence="3">
    <location>
        <begin position="1385"/>
        <end position="1417"/>
    </location>
</feature>
<dbReference type="EMBL" id="JAJSOF020000003">
    <property type="protein sequence ID" value="KAJ4448680.1"/>
    <property type="molecule type" value="Genomic_DNA"/>
</dbReference>
<dbReference type="PANTHER" id="PTHR24123">
    <property type="entry name" value="ANKYRIN REPEAT-CONTAINING"/>
    <property type="match status" value="1"/>
</dbReference>
<feature type="repeat" description="ANK" evidence="3">
    <location>
        <begin position="1585"/>
        <end position="1617"/>
    </location>
</feature>
<dbReference type="Proteomes" id="UP001148838">
    <property type="component" value="Unassembled WGS sequence"/>
</dbReference>
<dbReference type="InterPro" id="IPR027417">
    <property type="entry name" value="P-loop_NTPase"/>
</dbReference>